<sequence>MLQDFRFSDAKRIGRAYRRQIAAFGQPKFDTWTLLFPQHRIAYVPIPKAANSSIRAELLRLIGEKPEMIGHVQQFDGFDKQQFLNCRHLLTPDWFVFTVVRNPYSRAASAYLDKVVSRELPFNALKSMGIRKSDSFERFLRMIRLWPTAALNDHVMPQARLLSHPLQLPNLRVFRVEALQADWPKIVEGIEKASGVRLQPLERRNRTAAETPWQSLINDRSASLIRRIYAGDFRQFSYPLDVSTASKSKNS</sequence>
<comment type="subcellular location">
    <subcellularLocation>
        <location evidence="1">Golgi apparatus membrane</location>
        <topology evidence="1">Single-pass type II membrane protein</topology>
    </subcellularLocation>
</comment>
<proteinExistence type="predicted"/>
<dbReference type="InterPro" id="IPR018011">
    <property type="entry name" value="Carb_sulfotrans_8-10"/>
</dbReference>
<keyword evidence="7" id="KW-0325">Glycoprotein</keyword>
<reference evidence="8 9" key="1">
    <citation type="submission" date="2024-06" db="EMBL/GenBank/DDBJ databases">
        <authorList>
            <person name="Tuo L."/>
        </authorList>
    </citation>
    <scope>NUCLEOTIDE SEQUENCE [LARGE SCALE GENOMIC DNA]</scope>
    <source>
        <strain evidence="8 9">ZMM04-5</strain>
    </source>
</reference>
<dbReference type="PANTHER" id="PTHR12137:SF54">
    <property type="entry name" value="CARBOHYDRATE SULFOTRANSFERASE"/>
    <property type="match status" value="1"/>
</dbReference>
<name>A0ABV3R3E6_9HYPH</name>
<comment type="caution">
    <text evidence="8">The sequence shown here is derived from an EMBL/GenBank/DDBJ whole genome shotgun (WGS) entry which is preliminary data.</text>
</comment>
<evidence type="ECO:0000256" key="3">
    <source>
        <dbReference type="ARBA" id="ARBA00022692"/>
    </source>
</evidence>
<keyword evidence="4" id="KW-1133">Transmembrane helix</keyword>
<evidence type="ECO:0000256" key="4">
    <source>
        <dbReference type="ARBA" id="ARBA00022989"/>
    </source>
</evidence>
<evidence type="ECO:0000256" key="6">
    <source>
        <dbReference type="ARBA" id="ARBA00023136"/>
    </source>
</evidence>
<dbReference type="RefSeq" id="WP_367725058.1">
    <property type="nucleotide sequence ID" value="NZ_JBFOCH010000038.1"/>
</dbReference>
<keyword evidence="9" id="KW-1185">Reference proteome</keyword>
<keyword evidence="5" id="KW-0333">Golgi apparatus</keyword>
<accession>A0ABV3R3E6</accession>
<keyword evidence="3" id="KW-0812">Transmembrane</keyword>
<dbReference type="EMBL" id="JBFOCI010000006">
    <property type="protein sequence ID" value="MEW9807854.1"/>
    <property type="molecule type" value="Genomic_DNA"/>
</dbReference>
<evidence type="ECO:0000256" key="1">
    <source>
        <dbReference type="ARBA" id="ARBA00004323"/>
    </source>
</evidence>
<keyword evidence="6" id="KW-0472">Membrane</keyword>
<protein>
    <submittedName>
        <fullName evidence="8">Sulfotransferase family 2 domain-containing protein</fullName>
    </submittedName>
</protein>
<dbReference type="PANTHER" id="PTHR12137">
    <property type="entry name" value="CARBOHYDRATE SULFOTRANSFERASE"/>
    <property type="match status" value="1"/>
</dbReference>
<dbReference type="InterPro" id="IPR027417">
    <property type="entry name" value="P-loop_NTPase"/>
</dbReference>
<evidence type="ECO:0000256" key="2">
    <source>
        <dbReference type="ARBA" id="ARBA00022679"/>
    </source>
</evidence>
<dbReference type="Pfam" id="PF03567">
    <property type="entry name" value="Sulfotransfer_2"/>
    <property type="match status" value="1"/>
</dbReference>
<dbReference type="InterPro" id="IPR005331">
    <property type="entry name" value="Sulfotransferase"/>
</dbReference>
<evidence type="ECO:0000256" key="5">
    <source>
        <dbReference type="ARBA" id="ARBA00023034"/>
    </source>
</evidence>
<evidence type="ECO:0000313" key="9">
    <source>
        <dbReference type="Proteomes" id="UP001556196"/>
    </source>
</evidence>
<gene>
    <name evidence="8" type="ORF">ABUE31_17840</name>
</gene>
<dbReference type="Proteomes" id="UP001556196">
    <property type="component" value="Unassembled WGS sequence"/>
</dbReference>
<dbReference type="SUPFAM" id="SSF52540">
    <property type="entry name" value="P-loop containing nucleoside triphosphate hydrolases"/>
    <property type="match status" value="1"/>
</dbReference>
<keyword evidence="2" id="KW-0808">Transferase</keyword>
<organism evidence="8 9">
    <name type="scientific">Mesorhizobium marinum</name>
    <dbReference type="NCBI Taxonomy" id="3228790"/>
    <lineage>
        <taxon>Bacteria</taxon>
        <taxon>Pseudomonadati</taxon>
        <taxon>Pseudomonadota</taxon>
        <taxon>Alphaproteobacteria</taxon>
        <taxon>Hyphomicrobiales</taxon>
        <taxon>Phyllobacteriaceae</taxon>
        <taxon>Mesorhizobium</taxon>
    </lineage>
</organism>
<evidence type="ECO:0000256" key="7">
    <source>
        <dbReference type="ARBA" id="ARBA00023180"/>
    </source>
</evidence>
<evidence type="ECO:0000313" key="8">
    <source>
        <dbReference type="EMBL" id="MEW9807854.1"/>
    </source>
</evidence>